<comment type="caution">
    <text evidence="5">The sequence shown here is derived from an EMBL/GenBank/DDBJ whole genome shotgun (WGS) entry which is preliminary data.</text>
</comment>
<feature type="domain" description="Pirin N-terminal" evidence="3">
    <location>
        <begin position="42"/>
        <end position="141"/>
    </location>
</feature>
<dbReference type="EMBL" id="BAAAUV010000004">
    <property type="protein sequence ID" value="GAA3206167.1"/>
    <property type="molecule type" value="Genomic_DNA"/>
</dbReference>
<dbReference type="RefSeq" id="WP_344825594.1">
    <property type="nucleotide sequence ID" value="NZ_BAAAUV010000004.1"/>
</dbReference>
<evidence type="ECO:0000259" key="3">
    <source>
        <dbReference type="Pfam" id="PF02678"/>
    </source>
</evidence>
<evidence type="ECO:0000256" key="1">
    <source>
        <dbReference type="ARBA" id="ARBA00008416"/>
    </source>
</evidence>
<name>A0ABP6Q7N5_9ACTN</name>
<evidence type="ECO:0000259" key="4">
    <source>
        <dbReference type="Pfam" id="PF05726"/>
    </source>
</evidence>
<dbReference type="Pfam" id="PF05726">
    <property type="entry name" value="Pirin_C"/>
    <property type="match status" value="1"/>
</dbReference>
<gene>
    <name evidence="5" type="ORF">GCM10010468_21610</name>
</gene>
<evidence type="ECO:0000313" key="5">
    <source>
        <dbReference type="EMBL" id="GAA3206167.1"/>
    </source>
</evidence>
<accession>A0ABP6Q7N5</accession>
<sequence length="322" mass="33773">MSNLDGEPAVAVCGGTAGVPGAPVRELLPSKEVMLGPGRPVRRLLPTFGRRMVGAWCFLDHYGPDDISGDAGMQVAPHPHTGLQTVSWLHAGDVLHRDSLGSLATVRPGELGLMTAGRGISHSEESPVPHRPVLHGAQLWVALPDGSRGTAPAFAHHTDLPVVTAPGAEVTVFLGEFDGALSPGEVFSPLLGADAALASGARARLPLEPDFEYAALTMSGDVRVDGDPAPVGRLLYLGCGRDGLRVEADSDARLILLGGVPFEEKIVMFWNFVGRTGAEIEGYRNAWAAEDALFGAVHGYAGPRIPAPPLPGLPLKPRGRTR</sequence>
<dbReference type="InterPro" id="IPR014710">
    <property type="entry name" value="RmlC-like_jellyroll"/>
</dbReference>
<dbReference type="Gene3D" id="2.60.120.10">
    <property type="entry name" value="Jelly Rolls"/>
    <property type="match status" value="1"/>
</dbReference>
<comment type="similarity">
    <text evidence="1 2">Belongs to the pirin family.</text>
</comment>
<dbReference type="Proteomes" id="UP001501237">
    <property type="component" value="Unassembled WGS sequence"/>
</dbReference>
<dbReference type="PANTHER" id="PTHR13903">
    <property type="entry name" value="PIRIN-RELATED"/>
    <property type="match status" value="1"/>
</dbReference>
<keyword evidence="6" id="KW-1185">Reference proteome</keyword>
<dbReference type="PANTHER" id="PTHR13903:SF8">
    <property type="entry name" value="PIRIN"/>
    <property type="match status" value="1"/>
</dbReference>
<reference evidence="6" key="1">
    <citation type="journal article" date="2019" name="Int. J. Syst. Evol. Microbiol.">
        <title>The Global Catalogue of Microorganisms (GCM) 10K type strain sequencing project: providing services to taxonomists for standard genome sequencing and annotation.</title>
        <authorList>
            <consortium name="The Broad Institute Genomics Platform"/>
            <consortium name="The Broad Institute Genome Sequencing Center for Infectious Disease"/>
            <person name="Wu L."/>
            <person name="Ma J."/>
        </authorList>
    </citation>
    <scope>NUCLEOTIDE SEQUENCE [LARGE SCALE GENOMIC DNA]</scope>
    <source>
        <strain evidence="6">JCM 9377</strain>
    </source>
</reference>
<proteinExistence type="inferred from homology"/>
<organism evidence="5 6">
    <name type="scientific">Actinocorallia longicatena</name>
    <dbReference type="NCBI Taxonomy" id="111803"/>
    <lineage>
        <taxon>Bacteria</taxon>
        <taxon>Bacillati</taxon>
        <taxon>Actinomycetota</taxon>
        <taxon>Actinomycetes</taxon>
        <taxon>Streptosporangiales</taxon>
        <taxon>Thermomonosporaceae</taxon>
        <taxon>Actinocorallia</taxon>
    </lineage>
</organism>
<protein>
    <submittedName>
        <fullName evidence="5">Pirin family protein</fullName>
    </submittedName>
</protein>
<dbReference type="PIRSF" id="PIRSF006232">
    <property type="entry name" value="Pirin"/>
    <property type="match status" value="1"/>
</dbReference>
<feature type="domain" description="Pirin C-terminal" evidence="4">
    <location>
        <begin position="193"/>
        <end position="288"/>
    </location>
</feature>
<dbReference type="CDD" id="cd02247">
    <property type="entry name" value="cupin_pirin_C"/>
    <property type="match status" value="1"/>
</dbReference>
<evidence type="ECO:0000256" key="2">
    <source>
        <dbReference type="RuleBase" id="RU003457"/>
    </source>
</evidence>
<dbReference type="InterPro" id="IPR011051">
    <property type="entry name" value="RmlC_Cupin_sf"/>
</dbReference>
<dbReference type="InterPro" id="IPR012093">
    <property type="entry name" value="Pirin"/>
</dbReference>
<dbReference type="InterPro" id="IPR008778">
    <property type="entry name" value="Pirin_C_dom"/>
</dbReference>
<dbReference type="SUPFAM" id="SSF51182">
    <property type="entry name" value="RmlC-like cupins"/>
    <property type="match status" value="1"/>
</dbReference>
<dbReference type="Pfam" id="PF02678">
    <property type="entry name" value="Pirin"/>
    <property type="match status" value="1"/>
</dbReference>
<dbReference type="InterPro" id="IPR003829">
    <property type="entry name" value="Pirin_N_dom"/>
</dbReference>
<evidence type="ECO:0000313" key="6">
    <source>
        <dbReference type="Proteomes" id="UP001501237"/>
    </source>
</evidence>